<evidence type="ECO:0000256" key="1">
    <source>
        <dbReference type="SAM" id="MobiDB-lite"/>
    </source>
</evidence>
<dbReference type="InterPro" id="IPR039935">
    <property type="entry name" value="YML079W-like"/>
</dbReference>
<sequence>MSLIDPTLTHPIQPAFPFLSSQTKDPGSGGTVQPNEPAGSRAIISALKMTAHPEGGYFTETDRDRRRVANPFHASYDSGMAAAAAAEQQHRFTESTEAAEGAHATAAQRWADLTRSASTSIYYLLTEGRSVGKWHRNKGRTVHTLHKGRARYVIIHADEVAMGLRPKGEARVETWVVGQDVVAGEKLQWIVEGGKYKASFLLPDVEGGHSSEDGCLISETVVPGFEYLDHDFMKPDALVELIGAEKATELAWLLRMDVAAAE</sequence>
<feature type="domain" description="DUF985" evidence="2">
    <location>
        <begin position="42"/>
        <end position="233"/>
    </location>
</feature>
<feature type="region of interest" description="Disordered" evidence="1">
    <location>
        <begin position="1"/>
        <end position="37"/>
    </location>
</feature>
<dbReference type="InterPro" id="IPR009327">
    <property type="entry name" value="Cupin_DUF985"/>
</dbReference>
<dbReference type="eggNOG" id="ENOG502RCWJ">
    <property type="taxonomic scope" value="Eukaryota"/>
</dbReference>
<dbReference type="HOGENOM" id="CLU_097615_0_0_1"/>
<evidence type="ECO:0000313" key="3">
    <source>
        <dbReference type="EMBL" id="EOD50286.1"/>
    </source>
</evidence>
<dbReference type="AlphaFoldDB" id="R1GPS7"/>
<dbReference type="Proteomes" id="UP000013521">
    <property type="component" value="Unassembled WGS sequence"/>
</dbReference>
<reference evidence="4" key="1">
    <citation type="journal article" date="2013" name="Genome Announc.">
        <title>Draft genome sequence of Neofusicoccum parvum isolate UCR-NP2, a fungal vascular pathogen associated with grapevine cankers.</title>
        <authorList>
            <person name="Blanco-Ulate B."/>
            <person name="Rolshausen P."/>
            <person name="Cantu D."/>
        </authorList>
    </citation>
    <scope>NUCLEOTIDE SEQUENCE [LARGE SCALE GENOMIC DNA]</scope>
    <source>
        <strain evidence="4">UCR-NP2</strain>
    </source>
</reference>
<dbReference type="PANTHER" id="PTHR33387:SF3">
    <property type="entry name" value="DUF985 DOMAIN-CONTAINING PROTEIN"/>
    <property type="match status" value="1"/>
</dbReference>
<dbReference type="CDD" id="cd06121">
    <property type="entry name" value="cupin_YML079wp"/>
    <property type="match status" value="1"/>
</dbReference>
<protein>
    <submittedName>
        <fullName evidence="3">Putative duf985 domain protein</fullName>
    </submittedName>
</protein>
<dbReference type="InterPro" id="IPR011051">
    <property type="entry name" value="RmlC_Cupin_sf"/>
</dbReference>
<dbReference type="EMBL" id="KB915997">
    <property type="protein sequence ID" value="EOD50286.1"/>
    <property type="molecule type" value="Genomic_DNA"/>
</dbReference>
<organism evidence="3 4">
    <name type="scientific">Botryosphaeria parva (strain UCR-NP2)</name>
    <name type="common">Grapevine canker fungus</name>
    <name type="synonym">Neofusicoccum parvum</name>
    <dbReference type="NCBI Taxonomy" id="1287680"/>
    <lineage>
        <taxon>Eukaryota</taxon>
        <taxon>Fungi</taxon>
        <taxon>Dikarya</taxon>
        <taxon>Ascomycota</taxon>
        <taxon>Pezizomycotina</taxon>
        <taxon>Dothideomycetes</taxon>
        <taxon>Dothideomycetes incertae sedis</taxon>
        <taxon>Botryosphaeriales</taxon>
        <taxon>Botryosphaeriaceae</taxon>
        <taxon>Neofusicoccum</taxon>
    </lineage>
</organism>
<proteinExistence type="predicted"/>
<dbReference type="PANTHER" id="PTHR33387">
    <property type="entry name" value="RMLC-LIKE JELLY ROLL FOLD PROTEIN"/>
    <property type="match status" value="1"/>
</dbReference>
<dbReference type="InterPro" id="IPR014710">
    <property type="entry name" value="RmlC-like_jellyroll"/>
</dbReference>
<name>R1GPS7_BOTPV</name>
<dbReference type="KEGG" id="npa:UCRNP2_2930"/>
<accession>R1GPS7</accession>
<dbReference type="Pfam" id="PF06172">
    <property type="entry name" value="Cupin_5"/>
    <property type="match status" value="1"/>
</dbReference>
<dbReference type="OrthoDB" id="6614653at2759"/>
<gene>
    <name evidence="3" type="ORF">UCRNP2_2930</name>
</gene>
<dbReference type="Gene3D" id="2.60.120.10">
    <property type="entry name" value="Jelly Rolls"/>
    <property type="match status" value="1"/>
</dbReference>
<dbReference type="OMA" id="GFEFADH"/>
<dbReference type="SUPFAM" id="SSF51182">
    <property type="entry name" value="RmlC-like cupins"/>
    <property type="match status" value="1"/>
</dbReference>
<evidence type="ECO:0000259" key="2">
    <source>
        <dbReference type="Pfam" id="PF06172"/>
    </source>
</evidence>
<evidence type="ECO:0000313" key="4">
    <source>
        <dbReference type="Proteomes" id="UP000013521"/>
    </source>
</evidence>